<comment type="caution">
    <text evidence="1">The sequence shown here is derived from an EMBL/GenBank/DDBJ whole genome shotgun (WGS) entry which is preliminary data.</text>
</comment>
<proteinExistence type="predicted"/>
<dbReference type="Pfam" id="PF10926">
    <property type="entry name" value="DUF2800"/>
    <property type="match status" value="1"/>
</dbReference>
<gene>
    <name evidence="1" type="ORF">H0A76_12355</name>
</gene>
<dbReference type="Proteomes" id="UP000568751">
    <property type="component" value="Unassembled WGS sequence"/>
</dbReference>
<reference evidence="1 2" key="1">
    <citation type="submission" date="2020-05" db="EMBL/GenBank/DDBJ databases">
        <title>Horizontal transmission and recombination maintain forever young bacterial symbiont genomes.</title>
        <authorList>
            <person name="Russell S.L."/>
            <person name="Pepper-Tunick E."/>
            <person name="Svedberg J."/>
            <person name="Byrne A."/>
            <person name="Ruelas Castillo J."/>
            <person name="Vollmers C."/>
            <person name="Beinart R.A."/>
            <person name="Corbett-Detig R."/>
        </authorList>
    </citation>
    <scope>NUCLEOTIDE SEQUENCE [LARGE SCALE GENOMIC DNA]</scope>
    <source>
        <strain evidence="1">455</strain>
    </source>
</reference>
<evidence type="ECO:0000313" key="1">
    <source>
        <dbReference type="EMBL" id="NYT28571.1"/>
    </source>
</evidence>
<dbReference type="AlphaFoldDB" id="A0A853F6A1"/>
<dbReference type="InterPro" id="IPR021229">
    <property type="entry name" value="DUF2800"/>
</dbReference>
<name>A0A853F6A1_9GAMM</name>
<protein>
    <submittedName>
        <fullName evidence="1">DUF2800 domain-containing protein</fullName>
    </submittedName>
</protein>
<sequence length="68" mass="7152">MGTPLTHSPIGASSYERFSNCPGSVGLSQILGLTDIDTSNEYSAEGVVAHSIAEKCLTQINITNLEVI</sequence>
<accession>A0A853F6A1</accession>
<dbReference type="EMBL" id="JACCHT010000003">
    <property type="protein sequence ID" value="NYT28571.1"/>
    <property type="molecule type" value="Genomic_DNA"/>
</dbReference>
<evidence type="ECO:0000313" key="2">
    <source>
        <dbReference type="Proteomes" id="UP000568751"/>
    </source>
</evidence>
<organism evidence="1 2">
    <name type="scientific">Candidatus Thiodubiliella endoseptemdiera</name>
    <dbReference type="NCBI Taxonomy" id="2738886"/>
    <lineage>
        <taxon>Bacteria</taxon>
        <taxon>Pseudomonadati</taxon>
        <taxon>Pseudomonadota</taxon>
        <taxon>Gammaproteobacteria</taxon>
        <taxon>Candidatus Pseudothioglobaceae</taxon>
        <taxon>Candidatus Thiodubiliella</taxon>
    </lineage>
</organism>